<evidence type="ECO:0000256" key="2">
    <source>
        <dbReference type="SAM" id="Phobius"/>
    </source>
</evidence>
<evidence type="ECO:0000256" key="1">
    <source>
        <dbReference type="SAM" id="MobiDB-lite"/>
    </source>
</evidence>
<name>A0ABQ7BUI5_BRACR</name>
<evidence type="ECO:0000313" key="3">
    <source>
        <dbReference type="EMBL" id="KAF3542947.1"/>
    </source>
</evidence>
<comment type="caution">
    <text evidence="3">The sequence shown here is derived from an EMBL/GenBank/DDBJ whole genome shotgun (WGS) entry which is preliminary data.</text>
</comment>
<proteinExistence type="predicted"/>
<organism evidence="3 4">
    <name type="scientific">Brassica cretica</name>
    <name type="common">Mustard</name>
    <dbReference type="NCBI Taxonomy" id="69181"/>
    <lineage>
        <taxon>Eukaryota</taxon>
        <taxon>Viridiplantae</taxon>
        <taxon>Streptophyta</taxon>
        <taxon>Embryophyta</taxon>
        <taxon>Tracheophyta</taxon>
        <taxon>Spermatophyta</taxon>
        <taxon>Magnoliopsida</taxon>
        <taxon>eudicotyledons</taxon>
        <taxon>Gunneridae</taxon>
        <taxon>Pentapetalae</taxon>
        <taxon>rosids</taxon>
        <taxon>malvids</taxon>
        <taxon>Brassicales</taxon>
        <taxon>Brassicaceae</taxon>
        <taxon>Brassiceae</taxon>
        <taxon>Brassica</taxon>
    </lineage>
</organism>
<feature type="compositionally biased region" description="Basic and acidic residues" evidence="1">
    <location>
        <begin position="322"/>
        <end position="334"/>
    </location>
</feature>
<evidence type="ECO:0000313" key="4">
    <source>
        <dbReference type="Proteomes" id="UP000266723"/>
    </source>
</evidence>
<dbReference type="Proteomes" id="UP000266723">
    <property type="component" value="Unassembled WGS sequence"/>
</dbReference>
<keyword evidence="4" id="KW-1185">Reference proteome</keyword>
<feature type="compositionally biased region" description="Basic and acidic residues" evidence="1">
    <location>
        <begin position="342"/>
        <end position="351"/>
    </location>
</feature>
<keyword evidence="2" id="KW-1133">Transmembrane helix</keyword>
<gene>
    <name evidence="3" type="ORF">DY000_02006581</name>
</gene>
<dbReference type="PANTHER" id="PTHR31099">
    <property type="entry name" value="OS06G0165300 PROTEIN"/>
    <property type="match status" value="1"/>
</dbReference>
<keyword evidence="2" id="KW-0812">Transmembrane</keyword>
<dbReference type="PANTHER" id="PTHR31099:SF45">
    <property type="entry name" value="DUF1204 DOMAIN-CONTAINING PROTEIN-RELATED"/>
    <property type="match status" value="1"/>
</dbReference>
<feature type="transmembrane region" description="Helical" evidence="2">
    <location>
        <begin position="470"/>
        <end position="487"/>
    </location>
</feature>
<accession>A0ABQ7BUI5</accession>
<sequence>MRIERVFLLLLLMIAWIPRNLLRLILRLLVRATTVGEQSSSRVPVPQLVDEDVVDLEDDDEDVSANAPLEDVPPLQMRAPNDDESPWTLPPGWMCLYEAFFTHSRLWFPLPRLLTSYVAARDIALTQFTSAAIRNVVAALVFGAEVGIYVDLRFFEYILRGRENRAHEWFQRYFFVRIDSTSVADLDASLRGTWNPSPSETSSDFASPAGGVFSWSREDSCVGYRFRRSLGSSREVSVILVASSFSCVVAWDRSFSFSADGGVRQDIPSYTDVMKEEMTSSSLRVGNRGMAKSNPLNRDTEPERAFGESGEVNLAAAGSGEPGRESGSLKRPSEDIVVGDIPEEKRSRRDPNAFTNNPDADDLVNAQEFKDMAGSNAQSKAHAVRLVYLYEKDLKRVRAKLEDVFAEKELCDNRMKELEVTVDGLNSAVETLRAELSASSSREAILRSQIGDQQSTLGARIDTLKGVVKLFFLLLLLCFVEINLFFLRDTLGFSGVSEVETRLSLSR</sequence>
<feature type="region of interest" description="Disordered" evidence="1">
    <location>
        <begin position="279"/>
        <end position="362"/>
    </location>
</feature>
<dbReference type="EMBL" id="QGKV02000832">
    <property type="protein sequence ID" value="KAF3542947.1"/>
    <property type="molecule type" value="Genomic_DNA"/>
</dbReference>
<reference evidence="3 4" key="1">
    <citation type="journal article" date="2020" name="BMC Genomics">
        <title>Intraspecific diversification of the crop wild relative Brassica cretica Lam. using demographic model selection.</title>
        <authorList>
            <person name="Kioukis A."/>
            <person name="Michalopoulou V.A."/>
            <person name="Briers L."/>
            <person name="Pirintsos S."/>
            <person name="Studholme D.J."/>
            <person name="Pavlidis P."/>
            <person name="Sarris P.F."/>
        </authorList>
    </citation>
    <scope>NUCLEOTIDE SEQUENCE [LARGE SCALE GENOMIC DNA]</scope>
    <source>
        <strain evidence="4">cv. PFS-1207/04</strain>
    </source>
</reference>
<keyword evidence="2" id="KW-0472">Membrane</keyword>
<protein>
    <submittedName>
        <fullName evidence="3">Uncharacterized protein</fullName>
    </submittedName>
</protein>